<dbReference type="EMBL" id="LAZR01052545">
    <property type="protein sequence ID" value="KKK82713.1"/>
    <property type="molecule type" value="Genomic_DNA"/>
</dbReference>
<evidence type="ECO:0000256" key="6">
    <source>
        <dbReference type="ARBA" id="ARBA00022747"/>
    </source>
</evidence>
<keyword evidence="4" id="KW-0808">Transferase</keyword>
<evidence type="ECO:0000256" key="1">
    <source>
        <dbReference type="ARBA" id="ARBA00010203"/>
    </source>
</evidence>
<dbReference type="GO" id="GO:0032259">
    <property type="term" value="P:methylation"/>
    <property type="evidence" value="ECO:0007669"/>
    <property type="project" value="UniProtKB-KW"/>
</dbReference>
<proteinExistence type="inferred from homology"/>
<dbReference type="GO" id="GO:0003677">
    <property type="term" value="F:DNA binding"/>
    <property type="evidence" value="ECO:0007669"/>
    <property type="project" value="InterPro"/>
</dbReference>
<evidence type="ECO:0000313" key="9">
    <source>
        <dbReference type="EMBL" id="KKK82713.1"/>
    </source>
</evidence>
<evidence type="ECO:0000256" key="4">
    <source>
        <dbReference type="ARBA" id="ARBA00022679"/>
    </source>
</evidence>
<accession>A0A0F8YMR0</accession>
<dbReference type="SUPFAM" id="SSF53335">
    <property type="entry name" value="S-adenosyl-L-methionine-dependent methyltransferases"/>
    <property type="match status" value="1"/>
</dbReference>
<feature type="non-terminal residue" evidence="9">
    <location>
        <position position="130"/>
    </location>
</feature>
<dbReference type="Gene3D" id="3.40.50.150">
    <property type="entry name" value="Vaccinia Virus protein VP39"/>
    <property type="match status" value="1"/>
</dbReference>
<organism evidence="9">
    <name type="scientific">marine sediment metagenome</name>
    <dbReference type="NCBI Taxonomy" id="412755"/>
    <lineage>
        <taxon>unclassified sequences</taxon>
        <taxon>metagenomes</taxon>
        <taxon>ecological metagenomes</taxon>
    </lineage>
</organism>
<evidence type="ECO:0000256" key="8">
    <source>
        <dbReference type="SAM" id="MobiDB-lite"/>
    </source>
</evidence>
<comment type="similarity">
    <text evidence="1">Belongs to the N(4)/N(6)-methyltransferase family. N(4) subfamily.</text>
</comment>
<evidence type="ECO:0000256" key="3">
    <source>
        <dbReference type="ARBA" id="ARBA00022603"/>
    </source>
</evidence>
<reference evidence="9" key="1">
    <citation type="journal article" date="2015" name="Nature">
        <title>Complex archaea that bridge the gap between prokaryotes and eukaryotes.</title>
        <authorList>
            <person name="Spang A."/>
            <person name="Saw J.H."/>
            <person name="Jorgensen S.L."/>
            <person name="Zaremba-Niedzwiedzka K."/>
            <person name="Martijn J."/>
            <person name="Lind A.E."/>
            <person name="van Eijk R."/>
            <person name="Schleper C."/>
            <person name="Guy L."/>
            <person name="Ettema T.J."/>
        </authorList>
    </citation>
    <scope>NUCLEOTIDE SEQUENCE</scope>
</reference>
<evidence type="ECO:0000256" key="5">
    <source>
        <dbReference type="ARBA" id="ARBA00022691"/>
    </source>
</evidence>
<dbReference type="PROSITE" id="PS00093">
    <property type="entry name" value="N4_MTASE"/>
    <property type="match status" value="1"/>
</dbReference>
<keyword evidence="3" id="KW-0489">Methyltransferase</keyword>
<keyword evidence="5" id="KW-0949">S-adenosyl-L-methionine</keyword>
<feature type="region of interest" description="Disordered" evidence="8">
    <location>
        <begin position="60"/>
        <end position="81"/>
    </location>
</feature>
<dbReference type="GO" id="GO:0015667">
    <property type="term" value="F:site-specific DNA-methyltransferase (cytosine-N4-specific) activity"/>
    <property type="evidence" value="ECO:0007669"/>
    <property type="project" value="UniProtKB-EC"/>
</dbReference>
<comment type="caution">
    <text evidence="9">The sequence shown here is derived from an EMBL/GenBank/DDBJ whole genome shotgun (WGS) entry which is preliminary data.</text>
</comment>
<dbReference type="AlphaFoldDB" id="A0A0F8YMR0"/>
<evidence type="ECO:0000256" key="7">
    <source>
        <dbReference type="ARBA" id="ARBA00049120"/>
    </source>
</evidence>
<comment type="catalytic activity">
    <reaction evidence="7">
        <text>a 2'-deoxycytidine in DNA + S-adenosyl-L-methionine = an N(4)-methyl-2'-deoxycytidine in DNA + S-adenosyl-L-homocysteine + H(+)</text>
        <dbReference type="Rhea" id="RHEA:16857"/>
        <dbReference type="Rhea" id="RHEA-COMP:11369"/>
        <dbReference type="Rhea" id="RHEA-COMP:13674"/>
        <dbReference type="ChEBI" id="CHEBI:15378"/>
        <dbReference type="ChEBI" id="CHEBI:57856"/>
        <dbReference type="ChEBI" id="CHEBI:59789"/>
        <dbReference type="ChEBI" id="CHEBI:85452"/>
        <dbReference type="ChEBI" id="CHEBI:137933"/>
        <dbReference type="EC" id="2.1.1.113"/>
    </reaction>
</comment>
<protein>
    <recommendedName>
        <fullName evidence="2">site-specific DNA-methyltransferase (cytosine-N(4)-specific)</fullName>
        <ecNumber evidence="2">2.1.1.113</ecNumber>
    </recommendedName>
</protein>
<dbReference type="InterPro" id="IPR029063">
    <property type="entry name" value="SAM-dependent_MTases_sf"/>
</dbReference>
<dbReference type="InterPro" id="IPR017985">
    <property type="entry name" value="MeTrfase_CN4_CS"/>
</dbReference>
<dbReference type="EC" id="2.1.1.113" evidence="2"/>
<keyword evidence="6" id="KW-0680">Restriction system</keyword>
<evidence type="ECO:0000256" key="2">
    <source>
        <dbReference type="ARBA" id="ARBA00012185"/>
    </source>
</evidence>
<gene>
    <name evidence="9" type="ORF">LCGC14_2800660</name>
</gene>
<sequence>MNPESTILIGDVRKKLAELPEASVQCCVTSPPYWSLRDYGTATWEGGDTACDHRESRAFVNPKNTLGPTGHLPASNAANKMHQKQYRNATRHLKVARKSETEAIRKSASQWLILVDRDAQALREAQAEEI</sequence>
<name>A0A0F8YMR0_9ZZZZ</name>
<dbReference type="GO" id="GO:0009307">
    <property type="term" value="P:DNA restriction-modification system"/>
    <property type="evidence" value="ECO:0007669"/>
    <property type="project" value="UniProtKB-KW"/>
</dbReference>